<sequence length="261" mass="27168">MTEATGRRLPGTPCWAGLMTHRAQEARDFYGALFGWEFEPGPGGLGGYAFAVLDGRRVAGIGQAPADPYRPVSWTTVLAADDVDQAAEAVRACGGTVGVGPLSTGDEGRLAMAADPAGAVFGIWQSELLAGADLAGVPGAVAWSELWTAETALVAKFYEVVFGLDAGRSRGGEPDRVVLTAGRRPVAGVRGMGTRLPRDRGAHWLTYFATDDPDRTVTRATTLGARVVAPPHDSRYGRMATLLDPEGAAFALIAPAQASSG</sequence>
<gene>
    <name evidence="2" type="ORF">ITX44_22470</name>
</gene>
<dbReference type="RefSeq" id="WP_205359117.1">
    <property type="nucleotide sequence ID" value="NZ_JADKYB010000012.1"/>
</dbReference>
<dbReference type="EMBL" id="JADKYB010000012">
    <property type="protein sequence ID" value="MBM9507247.1"/>
    <property type="molecule type" value="Genomic_DNA"/>
</dbReference>
<dbReference type="InterPro" id="IPR004360">
    <property type="entry name" value="Glyas_Fos-R_dOase_dom"/>
</dbReference>
<dbReference type="CDD" id="cd07247">
    <property type="entry name" value="SgaA_N_like"/>
    <property type="match status" value="2"/>
</dbReference>
<dbReference type="SUPFAM" id="SSF54593">
    <property type="entry name" value="Glyoxalase/Bleomycin resistance protein/Dihydroxybiphenyl dioxygenase"/>
    <property type="match status" value="2"/>
</dbReference>
<feature type="domain" description="VOC" evidence="1">
    <location>
        <begin position="12"/>
        <end position="126"/>
    </location>
</feature>
<dbReference type="Proteomes" id="UP000749040">
    <property type="component" value="Unassembled WGS sequence"/>
</dbReference>
<dbReference type="InterPro" id="IPR052164">
    <property type="entry name" value="Anthracycline_SecMetBiosynth"/>
</dbReference>
<dbReference type="Pfam" id="PF00903">
    <property type="entry name" value="Glyoxalase"/>
    <property type="match status" value="1"/>
</dbReference>
<name>A0ABS2TWT2_9ACTN</name>
<accession>A0ABS2TWT2</accession>
<dbReference type="PANTHER" id="PTHR33993:SF10">
    <property type="entry name" value="CONSERVED PROTEIN"/>
    <property type="match status" value="1"/>
</dbReference>
<dbReference type="InterPro" id="IPR037523">
    <property type="entry name" value="VOC_core"/>
</dbReference>
<evidence type="ECO:0000313" key="3">
    <source>
        <dbReference type="Proteomes" id="UP000749040"/>
    </source>
</evidence>
<dbReference type="Pfam" id="PF18029">
    <property type="entry name" value="Glyoxalase_6"/>
    <property type="match status" value="1"/>
</dbReference>
<organism evidence="2 3">
    <name type="scientific">Actinacidiphila acididurans</name>
    <dbReference type="NCBI Taxonomy" id="2784346"/>
    <lineage>
        <taxon>Bacteria</taxon>
        <taxon>Bacillati</taxon>
        <taxon>Actinomycetota</taxon>
        <taxon>Actinomycetes</taxon>
        <taxon>Kitasatosporales</taxon>
        <taxon>Streptomycetaceae</taxon>
        <taxon>Actinacidiphila</taxon>
    </lineage>
</organism>
<dbReference type="InterPro" id="IPR029068">
    <property type="entry name" value="Glyas_Bleomycin-R_OHBP_Dase"/>
</dbReference>
<dbReference type="InterPro" id="IPR041581">
    <property type="entry name" value="Glyoxalase_6"/>
</dbReference>
<keyword evidence="3" id="KW-1185">Reference proteome</keyword>
<dbReference type="Gene3D" id="3.10.180.10">
    <property type="entry name" value="2,3-Dihydroxybiphenyl 1,2-Dioxygenase, domain 1"/>
    <property type="match status" value="2"/>
</dbReference>
<reference evidence="2 3" key="1">
    <citation type="submission" date="2021-01" db="EMBL/GenBank/DDBJ databases">
        <title>Streptomyces acididurans sp. nov., isolated from a peat swamp forest soil.</title>
        <authorList>
            <person name="Chantavorakit T."/>
            <person name="Duangmal K."/>
        </authorList>
    </citation>
    <scope>NUCLEOTIDE SEQUENCE [LARGE SCALE GENOMIC DNA]</scope>
    <source>
        <strain evidence="2 3">KK5PA1</strain>
    </source>
</reference>
<dbReference type="PANTHER" id="PTHR33993">
    <property type="entry name" value="GLYOXALASE-RELATED"/>
    <property type="match status" value="1"/>
</dbReference>
<feature type="domain" description="VOC" evidence="1">
    <location>
        <begin position="140"/>
        <end position="255"/>
    </location>
</feature>
<evidence type="ECO:0000313" key="2">
    <source>
        <dbReference type="EMBL" id="MBM9507247.1"/>
    </source>
</evidence>
<comment type="caution">
    <text evidence="2">The sequence shown here is derived from an EMBL/GenBank/DDBJ whole genome shotgun (WGS) entry which is preliminary data.</text>
</comment>
<protein>
    <submittedName>
        <fullName evidence="2">VOC family protein</fullName>
    </submittedName>
</protein>
<evidence type="ECO:0000259" key="1">
    <source>
        <dbReference type="PROSITE" id="PS51819"/>
    </source>
</evidence>
<dbReference type="PROSITE" id="PS51819">
    <property type="entry name" value="VOC"/>
    <property type="match status" value="2"/>
</dbReference>
<proteinExistence type="predicted"/>